<dbReference type="InterPro" id="IPR018076">
    <property type="entry name" value="T2SS_GspF_dom"/>
</dbReference>
<comment type="caution">
    <text evidence="12">The sequence shown here is derived from an EMBL/GenBank/DDBJ whole genome shotgun (WGS) entry which is preliminary data.</text>
</comment>
<dbReference type="PROSITE" id="PS00874">
    <property type="entry name" value="T2SP_F"/>
    <property type="match status" value="1"/>
</dbReference>
<feature type="transmembrane region" description="Helical" evidence="10">
    <location>
        <begin position="186"/>
        <end position="208"/>
    </location>
</feature>
<evidence type="ECO:0000313" key="13">
    <source>
        <dbReference type="Proteomes" id="UP000319980"/>
    </source>
</evidence>
<evidence type="ECO:0000256" key="3">
    <source>
        <dbReference type="ARBA" id="ARBA00022448"/>
    </source>
</evidence>
<dbReference type="GO" id="GO:0005886">
    <property type="term" value="C:plasma membrane"/>
    <property type="evidence" value="ECO:0007669"/>
    <property type="project" value="UniProtKB-SubCell"/>
</dbReference>
<dbReference type="PANTHER" id="PTHR30012">
    <property type="entry name" value="GENERAL SECRETION PATHWAY PROTEIN"/>
    <property type="match status" value="1"/>
</dbReference>
<dbReference type="PANTHER" id="PTHR30012:SF7">
    <property type="entry name" value="PROTEIN TRANSPORT PROTEIN HOFC HOMOLOG"/>
    <property type="match status" value="1"/>
</dbReference>
<evidence type="ECO:0000256" key="4">
    <source>
        <dbReference type="ARBA" id="ARBA00022475"/>
    </source>
</evidence>
<keyword evidence="4" id="KW-1003">Cell membrane</keyword>
<gene>
    <name evidence="12" type="ORF">FQY83_16490</name>
</gene>
<dbReference type="EMBL" id="VOHK01000009">
    <property type="protein sequence ID" value="TWT17523.1"/>
    <property type="molecule type" value="Genomic_DNA"/>
</dbReference>
<keyword evidence="6 9" id="KW-0812">Transmembrane</keyword>
<evidence type="ECO:0000256" key="10">
    <source>
        <dbReference type="SAM" id="Phobius"/>
    </source>
</evidence>
<keyword evidence="3 9" id="KW-0813">Transport</keyword>
<dbReference type="Pfam" id="PF00482">
    <property type="entry name" value="T2SSF"/>
    <property type="match status" value="2"/>
</dbReference>
<dbReference type="Proteomes" id="UP000319980">
    <property type="component" value="Unassembled WGS sequence"/>
</dbReference>
<evidence type="ECO:0000313" key="12">
    <source>
        <dbReference type="EMBL" id="TWT17523.1"/>
    </source>
</evidence>
<feature type="domain" description="Type II secretion system protein GspF" evidence="11">
    <location>
        <begin position="290"/>
        <end position="412"/>
    </location>
</feature>
<dbReference type="InterPro" id="IPR042094">
    <property type="entry name" value="T2SS_GspF_sf"/>
</dbReference>
<keyword evidence="5" id="KW-0997">Cell inner membrane</keyword>
<evidence type="ECO:0000256" key="2">
    <source>
        <dbReference type="ARBA" id="ARBA00005745"/>
    </source>
</evidence>
<comment type="subcellular location">
    <subcellularLocation>
        <location evidence="1 9">Cell inner membrane</location>
        <topology evidence="1 9">Multi-pass membrane protein</topology>
    </subcellularLocation>
</comment>
<feature type="transmembrane region" description="Helical" evidence="10">
    <location>
        <begin position="239"/>
        <end position="258"/>
    </location>
</feature>
<dbReference type="RefSeq" id="WP_146389147.1">
    <property type="nucleotide sequence ID" value="NZ_VOHK01000009.1"/>
</dbReference>
<dbReference type="InterPro" id="IPR003004">
    <property type="entry name" value="GspF/PilC"/>
</dbReference>
<evidence type="ECO:0000256" key="9">
    <source>
        <dbReference type="RuleBase" id="RU003923"/>
    </source>
</evidence>
<evidence type="ECO:0000259" key="11">
    <source>
        <dbReference type="Pfam" id="PF00482"/>
    </source>
</evidence>
<feature type="transmembrane region" description="Helical" evidence="10">
    <location>
        <begin position="393"/>
        <end position="413"/>
    </location>
</feature>
<keyword evidence="8 10" id="KW-0472">Membrane</keyword>
<dbReference type="OrthoDB" id="9805682at2"/>
<evidence type="ECO:0000256" key="6">
    <source>
        <dbReference type="ARBA" id="ARBA00022692"/>
    </source>
</evidence>
<evidence type="ECO:0000256" key="7">
    <source>
        <dbReference type="ARBA" id="ARBA00022989"/>
    </source>
</evidence>
<evidence type="ECO:0000256" key="5">
    <source>
        <dbReference type="ARBA" id="ARBA00022519"/>
    </source>
</evidence>
<accession>A0A5C5TTH2</accession>
<dbReference type="AlphaFoldDB" id="A0A5C5TTH2"/>
<comment type="similarity">
    <text evidence="2 9">Belongs to the GSP F family.</text>
</comment>
<reference evidence="12 13" key="1">
    <citation type="journal article" date="2008" name="Int. J. Syst. Evol. Microbiol.">
        <title>Luteimonas marina sp. nov., isolated from seawater.</title>
        <authorList>
            <person name="Baik K.S."/>
            <person name="Park S.C."/>
            <person name="Kim M.S."/>
            <person name="Kim E.M."/>
            <person name="Park C."/>
            <person name="Chun J."/>
            <person name="Seong C.N."/>
        </authorList>
    </citation>
    <scope>NUCLEOTIDE SEQUENCE [LARGE SCALE GENOMIC DNA]</scope>
    <source>
        <strain evidence="12 13">FR1330</strain>
    </source>
</reference>
<evidence type="ECO:0000256" key="8">
    <source>
        <dbReference type="ARBA" id="ARBA00023136"/>
    </source>
</evidence>
<feature type="domain" description="Type II secretion system protein GspF" evidence="11">
    <location>
        <begin position="86"/>
        <end position="209"/>
    </location>
</feature>
<name>A0A5C5TTH2_9GAMM</name>
<dbReference type="GO" id="GO:0015628">
    <property type="term" value="P:protein secretion by the type II secretion system"/>
    <property type="evidence" value="ECO:0007669"/>
    <property type="project" value="TreeGrafter"/>
</dbReference>
<dbReference type="InterPro" id="IPR001992">
    <property type="entry name" value="T2SS_GspF/T4SS_PilC_CS"/>
</dbReference>
<sequence>MAVTRSAAKTATRPVARAGVTQETFVWQGTDKRGIKMKGEEQSKNANMLRAELRRRGIQPTFVKTKPKPLFGSAGKPITPKEIAVFSRQLATMIKSGVPLVTALEIIGNGNKNVRMKKLVDELRLDIEGGSSIYESMSKHPVQFDELYRNLVKAGEGAGVLETVLDTIATYKENIETLKGKIKKALFYPAMVIVVAILVSALLLIVVVPQFEATFANFGAELPAFTQLIINASRFITKWWWLILLIVGGGLFGFIFLLKRSPKLQHTMDRLSLKIPVIGQVLHNAAIARFARTLAVTFKAGVPLVEALGIVAGATGNKVYEQAVFRMRDDVSVGYQVNMAMKQVNLFPHMVVQMTAIGEEAGALDTMLYKVAEFYEEEVNNAVDALSSLLEPLIMVVIGTVVGAMVIGMYLPIFKLAATI</sequence>
<proteinExistence type="inferred from homology"/>
<dbReference type="FunFam" id="1.20.81.30:FF:000001">
    <property type="entry name" value="Type II secretion system protein F"/>
    <property type="match status" value="2"/>
</dbReference>
<keyword evidence="7 10" id="KW-1133">Transmembrane helix</keyword>
<organism evidence="12 13">
    <name type="scientific">Luteimonas marina</name>
    <dbReference type="NCBI Taxonomy" id="488485"/>
    <lineage>
        <taxon>Bacteria</taxon>
        <taxon>Pseudomonadati</taxon>
        <taxon>Pseudomonadota</taxon>
        <taxon>Gammaproteobacteria</taxon>
        <taxon>Lysobacterales</taxon>
        <taxon>Lysobacteraceae</taxon>
        <taxon>Luteimonas</taxon>
    </lineage>
</organism>
<dbReference type="Gene3D" id="1.20.81.30">
    <property type="entry name" value="Type II secretion system (T2SS), domain F"/>
    <property type="match status" value="2"/>
</dbReference>
<protein>
    <submittedName>
        <fullName evidence="12">Type II secretion system F family protein</fullName>
    </submittedName>
</protein>
<keyword evidence="13" id="KW-1185">Reference proteome</keyword>
<dbReference type="PRINTS" id="PR00812">
    <property type="entry name" value="BCTERIALGSPF"/>
</dbReference>
<evidence type="ECO:0000256" key="1">
    <source>
        <dbReference type="ARBA" id="ARBA00004429"/>
    </source>
</evidence>